<dbReference type="GO" id="GO:0005737">
    <property type="term" value="C:cytoplasm"/>
    <property type="evidence" value="ECO:0007669"/>
    <property type="project" value="TreeGrafter"/>
</dbReference>
<proteinExistence type="predicted"/>
<dbReference type="AlphaFoldDB" id="A0A3S9PQV3"/>
<dbReference type="GO" id="GO:0031177">
    <property type="term" value="F:phosphopantetheine binding"/>
    <property type="evidence" value="ECO:0007669"/>
    <property type="project" value="TreeGrafter"/>
</dbReference>
<dbReference type="SUPFAM" id="SSF52777">
    <property type="entry name" value="CoA-dependent acyltransferases"/>
    <property type="match status" value="2"/>
</dbReference>
<dbReference type="GO" id="GO:0044550">
    <property type="term" value="P:secondary metabolite biosynthetic process"/>
    <property type="evidence" value="ECO:0007669"/>
    <property type="project" value="TreeGrafter"/>
</dbReference>
<dbReference type="OrthoDB" id="9789603at2"/>
<dbReference type="PANTHER" id="PTHR45527">
    <property type="entry name" value="NONRIBOSOMAL PEPTIDE SYNTHETASE"/>
    <property type="match status" value="1"/>
</dbReference>
<evidence type="ECO:0000313" key="2">
    <source>
        <dbReference type="EMBL" id="AZQ74776.1"/>
    </source>
</evidence>
<evidence type="ECO:0000313" key="3">
    <source>
        <dbReference type="Proteomes" id="UP000267900"/>
    </source>
</evidence>
<dbReference type="Gene3D" id="3.30.559.10">
    <property type="entry name" value="Chloramphenicol acetyltransferase-like domain"/>
    <property type="match status" value="1"/>
</dbReference>
<dbReference type="GO" id="GO:0043041">
    <property type="term" value="P:amino acid activation for nonribosomal peptide biosynthetic process"/>
    <property type="evidence" value="ECO:0007669"/>
    <property type="project" value="TreeGrafter"/>
</dbReference>
<evidence type="ECO:0000259" key="1">
    <source>
        <dbReference type="Pfam" id="PF00668"/>
    </source>
</evidence>
<dbReference type="Gene3D" id="3.30.559.30">
    <property type="entry name" value="Nonribosomal peptide synthetase, condensation domain"/>
    <property type="match status" value="1"/>
</dbReference>
<feature type="domain" description="Condensation" evidence="1">
    <location>
        <begin position="59"/>
        <end position="379"/>
    </location>
</feature>
<dbReference type="InterPro" id="IPR023213">
    <property type="entry name" value="CAT-like_dom_sf"/>
</dbReference>
<dbReference type="PANTHER" id="PTHR45527:SF1">
    <property type="entry name" value="FATTY ACID SYNTHASE"/>
    <property type="match status" value="1"/>
</dbReference>
<name>A0A3S9PQV3_STRLT</name>
<sequence>MRMTQILDWRPEPGEVIEFEPATDRAPVPHDVPASLFQRSHFELAAAHRAIGRRQSPWVAMTFDLEGRADLDALTGAWQGLVRRHEAFHSWYEPEDGNPAGFRLPPDSLTVRPVRVGDFTDGDDLRAHVHRRIDEQTAVGWPSLLAGVIRRDTVSTVYFAIDHAYTDGHSLALLFHELRARYHAARTGAALHLPPAPGYLDHNRRERERSASLTADSPELATWSEFLAAGDGGFPGFPVELGNDTDELLPGVRHAYPVLTSDEARAFRAHCARHGGGFAAGAFAALALAQREFTGNDVYRVLTVVSTRGTPRMLHAHGWLVNFVPLMFRLPSSPHLADAISAAQQGFQRARTGYDVPLHRALELLLDGREAPTIPPMVSYLDGRSVPGSRDYLSADATVLAGPDNARGVSLWFNWFSDRAELVVSMPDTPQAAAGVPKYLDRVREIMLAAAAGSPRVPGPVGVVTGTGRRVAQGV</sequence>
<protein>
    <recommendedName>
        <fullName evidence="1">Condensation domain-containing protein</fullName>
    </recommendedName>
</protein>
<dbReference type="EMBL" id="CP034587">
    <property type="protein sequence ID" value="AZQ74776.1"/>
    <property type="molecule type" value="Genomic_DNA"/>
</dbReference>
<dbReference type="InterPro" id="IPR001242">
    <property type="entry name" value="Condensation_dom"/>
</dbReference>
<dbReference type="GO" id="GO:0003824">
    <property type="term" value="F:catalytic activity"/>
    <property type="evidence" value="ECO:0007669"/>
    <property type="project" value="InterPro"/>
</dbReference>
<reference evidence="2 3" key="1">
    <citation type="submission" date="2018-12" db="EMBL/GenBank/DDBJ databases">
        <title>The whole draft genome of Streptomyce luteoverticillatus CGMCC 15060.</title>
        <authorList>
            <person name="Feng Z."/>
            <person name="Chen G."/>
            <person name="Zhang J."/>
            <person name="Zhu H."/>
            <person name="Yu X."/>
            <person name="Zhang W."/>
            <person name="Zhang X."/>
        </authorList>
    </citation>
    <scope>NUCLEOTIDE SEQUENCE [LARGE SCALE GENOMIC DNA]</scope>
    <source>
        <strain evidence="2 3">CGMCC 15060</strain>
    </source>
</reference>
<gene>
    <name evidence="2" type="ORF">EKH77_29430</name>
</gene>
<accession>A0A3S9PQV3</accession>
<dbReference type="GO" id="GO:0008610">
    <property type="term" value="P:lipid biosynthetic process"/>
    <property type="evidence" value="ECO:0007669"/>
    <property type="project" value="UniProtKB-ARBA"/>
</dbReference>
<dbReference type="Pfam" id="PF00668">
    <property type="entry name" value="Condensation"/>
    <property type="match status" value="1"/>
</dbReference>
<keyword evidence="3" id="KW-1185">Reference proteome</keyword>
<dbReference type="Proteomes" id="UP000267900">
    <property type="component" value="Chromosome"/>
</dbReference>
<organism evidence="2 3">
    <name type="scientific">Streptomyces luteoverticillatus</name>
    <name type="common">Streptoverticillium luteoverticillatus</name>
    <dbReference type="NCBI Taxonomy" id="66425"/>
    <lineage>
        <taxon>Bacteria</taxon>
        <taxon>Bacillati</taxon>
        <taxon>Actinomycetota</taxon>
        <taxon>Actinomycetes</taxon>
        <taxon>Kitasatosporales</taxon>
        <taxon>Streptomycetaceae</taxon>
        <taxon>Streptomyces</taxon>
    </lineage>
</organism>